<dbReference type="InterPro" id="IPR000727">
    <property type="entry name" value="T_SNARE_dom"/>
</dbReference>
<reference evidence="8" key="1">
    <citation type="journal article" date="2014" name="Int. J. Syst. Evol. Microbiol.">
        <title>Complete genome sequence of Corynebacterium casei LMG S-19264T (=DSM 44701T), isolated from a smear-ripened cheese.</title>
        <authorList>
            <consortium name="US DOE Joint Genome Institute (JGI-PGF)"/>
            <person name="Walter F."/>
            <person name="Albersmeier A."/>
            <person name="Kalinowski J."/>
            <person name="Ruckert C."/>
        </authorList>
    </citation>
    <scope>NUCLEOTIDE SEQUENCE</scope>
    <source>
        <strain evidence="8">KCTC 42651</strain>
    </source>
</reference>
<dbReference type="PANTHER" id="PTHR32089">
    <property type="entry name" value="METHYL-ACCEPTING CHEMOTAXIS PROTEIN MCPB"/>
    <property type="match status" value="1"/>
</dbReference>
<dbReference type="Gene3D" id="1.10.287.950">
    <property type="entry name" value="Methyl-accepting chemotaxis protein"/>
    <property type="match status" value="1"/>
</dbReference>
<proteinExistence type="inferred from homology"/>
<keyword evidence="9" id="KW-1185">Reference proteome</keyword>
<keyword evidence="2" id="KW-1003">Cell membrane</keyword>
<dbReference type="GO" id="GO:0005886">
    <property type="term" value="C:plasma membrane"/>
    <property type="evidence" value="ECO:0007669"/>
    <property type="project" value="UniProtKB-SubCell"/>
</dbReference>
<comment type="caution">
    <text evidence="8">The sequence shown here is derived from an EMBL/GenBank/DDBJ whole genome shotgun (WGS) entry which is preliminary data.</text>
</comment>
<feature type="domain" description="T-SNARE coiled-coil homology" evidence="7">
    <location>
        <begin position="353"/>
        <end position="407"/>
    </location>
</feature>
<dbReference type="InterPro" id="IPR044398">
    <property type="entry name" value="Globin-sensor_dom"/>
</dbReference>
<dbReference type="PRINTS" id="PR00260">
    <property type="entry name" value="CHEMTRNSDUCR"/>
</dbReference>
<evidence type="ECO:0000256" key="4">
    <source>
        <dbReference type="ARBA" id="ARBA00029447"/>
    </source>
</evidence>
<keyword evidence="3 5" id="KW-0807">Transducer</keyword>
<comment type="subcellular location">
    <subcellularLocation>
        <location evidence="1">Cell inner membrane</location>
        <topology evidence="1">Multi-pass membrane protein</topology>
    </subcellularLocation>
</comment>
<dbReference type="PANTHER" id="PTHR32089:SF112">
    <property type="entry name" value="LYSOZYME-LIKE PROTEIN-RELATED"/>
    <property type="match status" value="1"/>
</dbReference>
<dbReference type="SUPFAM" id="SSF58104">
    <property type="entry name" value="Methyl-accepting chemotaxis protein (MCP) signaling domain"/>
    <property type="match status" value="1"/>
</dbReference>
<dbReference type="InterPro" id="IPR039379">
    <property type="entry name" value="Protoglobin_sensor_dom"/>
</dbReference>
<dbReference type="CDD" id="cd01068">
    <property type="entry name" value="globin_sensor"/>
    <property type="match status" value="1"/>
</dbReference>
<sequence length="449" mass="48163">MHPATGSDTSDLATRLRFMRADDETTAVLRETWQLIEPELPRILEGFYRHVLAVPALARLVGDKASTLTAAQNAHWKRLFTSGFDAGYVASVRRIGSAHNRIGLEPRWYIGGYNYVMCELVDIIIRRNRWSTAKAASAVTATTKAIMIDMDFAISVYQEEMLAERQARQHRMDQAIRDFRSESEGVLGLVGEAIDAMRAVAQSMTGTAQQTMDQSVSVAAASEQASSNVQTVASAAEELSSSIMEIDRQVGESARITSTAVASAERTNVQIKGLAEAAQKIGEVIKLINDIASQTNLLALNATIEAARAGEAGKGFAVVASEVKSLATQTAKATEEISGKVAEMQSATAGAVDAIREITDTIRRIDQISTSIASAIEQQGSATAEIAQNVQQAAVGTHEVSSTIVDVTAGTREVSNGASEVEGSAREVTERTQRLRAGIEAFFERIRAA</sequence>
<dbReference type="PROSITE" id="PS50111">
    <property type="entry name" value="CHEMOTAXIS_TRANSDUC_2"/>
    <property type="match status" value="1"/>
</dbReference>
<dbReference type="SMART" id="SM00283">
    <property type="entry name" value="MA"/>
    <property type="match status" value="1"/>
</dbReference>
<evidence type="ECO:0000313" key="8">
    <source>
        <dbReference type="EMBL" id="GHD61584.1"/>
    </source>
</evidence>
<gene>
    <name evidence="8" type="ORF">GCM10017083_49120</name>
</gene>
<dbReference type="EMBL" id="BMZS01000013">
    <property type="protein sequence ID" value="GHD61584.1"/>
    <property type="molecule type" value="Genomic_DNA"/>
</dbReference>
<evidence type="ECO:0000256" key="2">
    <source>
        <dbReference type="ARBA" id="ARBA00022519"/>
    </source>
</evidence>
<dbReference type="InterPro" id="IPR012292">
    <property type="entry name" value="Globin/Proto"/>
</dbReference>
<comment type="similarity">
    <text evidence="4">Belongs to the methyl-accepting chemotaxis (MCP) protein family.</text>
</comment>
<dbReference type="AlphaFoldDB" id="A0A918XWH9"/>
<dbReference type="GO" id="GO:0004888">
    <property type="term" value="F:transmembrane signaling receptor activity"/>
    <property type="evidence" value="ECO:0007669"/>
    <property type="project" value="InterPro"/>
</dbReference>
<dbReference type="Pfam" id="PF00015">
    <property type="entry name" value="MCPsignal"/>
    <property type="match status" value="1"/>
</dbReference>
<reference evidence="8" key="2">
    <citation type="submission" date="2020-09" db="EMBL/GenBank/DDBJ databases">
        <authorList>
            <person name="Sun Q."/>
            <person name="Kim S."/>
        </authorList>
    </citation>
    <scope>NUCLEOTIDE SEQUENCE</scope>
    <source>
        <strain evidence="8">KCTC 42651</strain>
    </source>
</reference>
<dbReference type="InterPro" id="IPR004089">
    <property type="entry name" value="MCPsignal_dom"/>
</dbReference>
<dbReference type="RefSeq" id="WP_189994690.1">
    <property type="nucleotide sequence ID" value="NZ_BMZS01000013.1"/>
</dbReference>
<dbReference type="GO" id="GO:0020037">
    <property type="term" value="F:heme binding"/>
    <property type="evidence" value="ECO:0007669"/>
    <property type="project" value="InterPro"/>
</dbReference>
<evidence type="ECO:0000256" key="3">
    <source>
        <dbReference type="ARBA" id="ARBA00023224"/>
    </source>
</evidence>
<dbReference type="Proteomes" id="UP000630353">
    <property type="component" value="Unassembled WGS sequence"/>
</dbReference>
<accession>A0A918XWH9</accession>
<name>A0A918XWH9_9PROT</name>
<dbReference type="PROSITE" id="PS50192">
    <property type="entry name" value="T_SNARE"/>
    <property type="match status" value="1"/>
</dbReference>
<dbReference type="GO" id="GO:0007165">
    <property type="term" value="P:signal transduction"/>
    <property type="evidence" value="ECO:0007669"/>
    <property type="project" value="UniProtKB-KW"/>
</dbReference>
<evidence type="ECO:0000256" key="5">
    <source>
        <dbReference type="PROSITE-ProRule" id="PRU00284"/>
    </source>
</evidence>
<dbReference type="GO" id="GO:0019825">
    <property type="term" value="F:oxygen binding"/>
    <property type="evidence" value="ECO:0007669"/>
    <property type="project" value="InterPro"/>
</dbReference>
<evidence type="ECO:0000313" key="9">
    <source>
        <dbReference type="Proteomes" id="UP000630353"/>
    </source>
</evidence>
<dbReference type="Pfam" id="PF11563">
    <property type="entry name" value="Protoglobin"/>
    <property type="match status" value="1"/>
</dbReference>
<dbReference type="GO" id="GO:0006935">
    <property type="term" value="P:chemotaxis"/>
    <property type="evidence" value="ECO:0007669"/>
    <property type="project" value="InterPro"/>
</dbReference>
<evidence type="ECO:0000256" key="1">
    <source>
        <dbReference type="ARBA" id="ARBA00004429"/>
    </source>
</evidence>
<dbReference type="Gene3D" id="1.10.490.10">
    <property type="entry name" value="Globins"/>
    <property type="match status" value="1"/>
</dbReference>
<evidence type="ECO:0000259" key="7">
    <source>
        <dbReference type="PROSITE" id="PS50192"/>
    </source>
</evidence>
<protein>
    <recommendedName>
        <fullName evidence="10">Methyl-accepting chemotaxis protein</fullName>
    </recommendedName>
</protein>
<feature type="domain" description="Methyl-accepting transducer" evidence="6">
    <location>
        <begin position="193"/>
        <end position="415"/>
    </location>
</feature>
<keyword evidence="2" id="KW-0997">Cell inner membrane</keyword>
<organism evidence="8 9">
    <name type="scientific">Thalassobaculum fulvum</name>
    <dbReference type="NCBI Taxonomy" id="1633335"/>
    <lineage>
        <taxon>Bacteria</taxon>
        <taxon>Pseudomonadati</taxon>
        <taxon>Pseudomonadota</taxon>
        <taxon>Alphaproteobacteria</taxon>
        <taxon>Rhodospirillales</taxon>
        <taxon>Thalassobaculaceae</taxon>
        <taxon>Thalassobaculum</taxon>
    </lineage>
</organism>
<dbReference type="SUPFAM" id="SSF46458">
    <property type="entry name" value="Globin-like"/>
    <property type="match status" value="1"/>
</dbReference>
<dbReference type="InterPro" id="IPR004090">
    <property type="entry name" value="Chemotax_Me-accpt_rcpt"/>
</dbReference>
<keyword evidence="2" id="KW-0472">Membrane</keyword>
<dbReference type="InterPro" id="IPR009050">
    <property type="entry name" value="Globin-like_sf"/>
</dbReference>
<evidence type="ECO:0008006" key="10">
    <source>
        <dbReference type="Google" id="ProtNLM"/>
    </source>
</evidence>
<evidence type="ECO:0000259" key="6">
    <source>
        <dbReference type="PROSITE" id="PS50111"/>
    </source>
</evidence>